<accession>A0A0F9LG20</accession>
<comment type="caution">
    <text evidence="1">The sequence shown here is derived from an EMBL/GenBank/DDBJ whole genome shotgun (WGS) entry which is preliminary data.</text>
</comment>
<dbReference type="AlphaFoldDB" id="A0A0F9LG20"/>
<evidence type="ECO:0000313" key="1">
    <source>
        <dbReference type="EMBL" id="KKM63145.1"/>
    </source>
</evidence>
<reference evidence="1" key="1">
    <citation type="journal article" date="2015" name="Nature">
        <title>Complex archaea that bridge the gap between prokaryotes and eukaryotes.</title>
        <authorList>
            <person name="Spang A."/>
            <person name="Saw J.H."/>
            <person name="Jorgensen S.L."/>
            <person name="Zaremba-Niedzwiedzka K."/>
            <person name="Martijn J."/>
            <person name="Lind A.E."/>
            <person name="van Eijk R."/>
            <person name="Schleper C."/>
            <person name="Guy L."/>
            <person name="Ettema T.J."/>
        </authorList>
    </citation>
    <scope>NUCLEOTIDE SEQUENCE</scope>
</reference>
<dbReference type="EMBL" id="LAZR01011154">
    <property type="protein sequence ID" value="KKM63145.1"/>
    <property type="molecule type" value="Genomic_DNA"/>
</dbReference>
<gene>
    <name evidence="1" type="ORF">LCGC14_1514460</name>
</gene>
<organism evidence="1">
    <name type="scientific">marine sediment metagenome</name>
    <dbReference type="NCBI Taxonomy" id="412755"/>
    <lineage>
        <taxon>unclassified sequences</taxon>
        <taxon>metagenomes</taxon>
        <taxon>ecological metagenomes</taxon>
    </lineage>
</organism>
<proteinExistence type="predicted"/>
<name>A0A0F9LG20_9ZZZZ</name>
<sequence length="132" mass="13971">MSVLHGKRSIKLSVFSVLLAITALLTFTEYTPAQSTDSLETECVAFISSGTFTVPASLTPQELCKVVVALFGNEWEKAAKLQATILVVNDHDIRLAAAEAAIAALQAQDTATLQPQIDAINAKLANMAAALQ</sequence>
<protein>
    <submittedName>
        <fullName evidence="1">Uncharacterized protein</fullName>
    </submittedName>
</protein>